<dbReference type="Proteomes" id="UP000555728">
    <property type="component" value="Unassembled WGS sequence"/>
</dbReference>
<sequence length="33" mass="3399">MIARADPLVASARAALGLDDAATDDLFRAAARL</sequence>
<accession>A0A7W6S2F7</accession>
<comment type="caution">
    <text evidence="1">The sequence shown here is derived from an EMBL/GenBank/DDBJ whole genome shotgun (WGS) entry which is preliminary data.</text>
</comment>
<dbReference type="EMBL" id="JACIGI010000043">
    <property type="protein sequence ID" value="MBB4287614.1"/>
    <property type="molecule type" value="Genomic_DNA"/>
</dbReference>
<protein>
    <submittedName>
        <fullName evidence="1">Uncharacterized protein</fullName>
    </submittedName>
</protein>
<keyword evidence="2" id="KW-1185">Reference proteome</keyword>
<gene>
    <name evidence="1" type="ORF">GGD88_003366</name>
</gene>
<organism evidence="1 2">
    <name type="scientific">Roseospira goensis</name>
    <dbReference type="NCBI Taxonomy" id="391922"/>
    <lineage>
        <taxon>Bacteria</taxon>
        <taxon>Pseudomonadati</taxon>
        <taxon>Pseudomonadota</taxon>
        <taxon>Alphaproteobacteria</taxon>
        <taxon>Rhodospirillales</taxon>
        <taxon>Rhodospirillaceae</taxon>
        <taxon>Roseospira</taxon>
    </lineage>
</organism>
<evidence type="ECO:0000313" key="1">
    <source>
        <dbReference type="EMBL" id="MBB4287614.1"/>
    </source>
</evidence>
<evidence type="ECO:0000313" key="2">
    <source>
        <dbReference type="Proteomes" id="UP000555728"/>
    </source>
</evidence>
<name>A0A7W6S2F7_9PROT</name>
<dbReference type="AlphaFoldDB" id="A0A7W6S2F7"/>
<reference evidence="1 2" key="1">
    <citation type="submission" date="2020-08" db="EMBL/GenBank/DDBJ databases">
        <title>Genome sequencing of Purple Non-Sulfur Bacteria from various extreme environments.</title>
        <authorList>
            <person name="Mayer M."/>
        </authorList>
    </citation>
    <scope>NUCLEOTIDE SEQUENCE [LARGE SCALE GENOMIC DNA]</scope>
    <source>
        <strain evidence="1 2">JA135</strain>
    </source>
</reference>
<proteinExistence type="predicted"/>